<proteinExistence type="predicted"/>
<accession>A0A4Q5M6D2</accession>
<keyword evidence="3" id="KW-1185">Reference proteome</keyword>
<feature type="signal peptide" evidence="1">
    <location>
        <begin position="1"/>
        <end position="22"/>
    </location>
</feature>
<sequence length="247" mass="27500">MIKRIFSIFLLSFSLLSSFSFAQNSLSKETFDGLINNKIPILMTLTFDDNLIYGTLVYKRVGQAIKIVGSLENGNVLLHEFDSKTEVTGVYYGTKKGDEITGFWSKPNSEKEMSFSLKKASEIKIESAPINTTGTYNYSFGKEGGTGSLYVNQISKDKIIVEMQSLRGAPSYNQAIIEKTTLKLNGNQALYENNEFGKCKLKIIFFEGGATIVYQDEAFECGFGNAATVAGNYLKYDSKVPKFEKQD</sequence>
<feature type="chain" id="PRO_5020416952" evidence="1">
    <location>
        <begin position="23"/>
        <end position="247"/>
    </location>
</feature>
<keyword evidence="1" id="KW-0732">Signal</keyword>
<protein>
    <submittedName>
        <fullName evidence="2">Uncharacterized protein</fullName>
    </submittedName>
</protein>
<evidence type="ECO:0000313" key="3">
    <source>
        <dbReference type="Proteomes" id="UP000293162"/>
    </source>
</evidence>
<evidence type="ECO:0000256" key="1">
    <source>
        <dbReference type="SAM" id="SignalP"/>
    </source>
</evidence>
<comment type="caution">
    <text evidence="2">The sequence shown here is derived from an EMBL/GenBank/DDBJ whole genome shotgun (WGS) entry which is preliminary data.</text>
</comment>
<dbReference type="Proteomes" id="UP000293162">
    <property type="component" value="Unassembled WGS sequence"/>
</dbReference>
<name>A0A4Q5M6D2_9BACT</name>
<organism evidence="2 3">
    <name type="scientific">Emticicia agri</name>
    <dbReference type="NCBI Taxonomy" id="2492393"/>
    <lineage>
        <taxon>Bacteria</taxon>
        <taxon>Pseudomonadati</taxon>
        <taxon>Bacteroidota</taxon>
        <taxon>Cytophagia</taxon>
        <taxon>Cytophagales</taxon>
        <taxon>Leadbetterellaceae</taxon>
        <taxon>Emticicia</taxon>
    </lineage>
</organism>
<gene>
    <name evidence="2" type="ORF">EWM59_00100</name>
</gene>
<evidence type="ECO:0000313" key="2">
    <source>
        <dbReference type="EMBL" id="RYU97557.1"/>
    </source>
</evidence>
<dbReference type="EMBL" id="SEWF01000001">
    <property type="protein sequence ID" value="RYU97557.1"/>
    <property type="molecule type" value="Genomic_DNA"/>
</dbReference>
<dbReference type="AlphaFoldDB" id="A0A4Q5M6D2"/>
<reference evidence="2 3" key="1">
    <citation type="submission" date="2019-02" db="EMBL/GenBank/DDBJ databases">
        <title>Bacterial novel species Emticicia sp. 17J42-9 isolated from soil.</title>
        <authorList>
            <person name="Jung H.-Y."/>
        </authorList>
    </citation>
    <scope>NUCLEOTIDE SEQUENCE [LARGE SCALE GENOMIC DNA]</scope>
    <source>
        <strain evidence="2 3">17J42-9</strain>
    </source>
</reference>